<feature type="domain" description="PLAT" evidence="4">
    <location>
        <begin position="1497"/>
        <end position="1613"/>
    </location>
</feature>
<keyword evidence="6" id="KW-1185">Reference proteome</keyword>
<dbReference type="EMBL" id="BSDZ01000027">
    <property type="protein sequence ID" value="GLI66068.1"/>
    <property type="molecule type" value="Genomic_DNA"/>
</dbReference>
<evidence type="ECO:0000256" key="1">
    <source>
        <dbReference type="PROSITE-ProRule" id="PRU00152"/>
    </source>
</evidence>
<dbReference type="SMART" id="SM00233">
    <property type="entry name" value="PH"/>
    <property type="match status" value="1"/>
</dbReference>
<dbReference type="InterPro" id="IPR011993">
    <property type="entry name" value="PH-like_dom_sf"/>
</dbReference>
<comment type="caution">
    <text evidence="5">The sequence shown here is derived from an EMBL/GenBank/DDBJ whole genome shotgun (WGS) entry which is preliminary data.</text>
</comment>
<reference evidence="5 6" key="1">
    <citation type="journal article" date="2023" name="IScience">
        <title>Expanded male sex-determining region conserved during the evolution of homothallism in the green alga Volvox.</title>
        <authorList>
            <person name="Yamamoto K."/>
            <person name="Matsuzaki R."/>
            <person name="Mahakham W."/>
            <person name="Heman W."/>
            <person name="Sekimoto H."/>
            <person name="Kawachi M."/>
            <person name="Minakuchi Y."/>
            <person name="Toyoda A."/>
            <person name="Nozaki H."/>
        </authorList>
    </citation>
    <scope>NUCLEOTIDE SEQUENCE [LARGE SCALE GENOMIC DNA]</scope>
    <source>
        <strain evidence="5 6">NIES-4468</strain>
    </source>
</reference>
<feature type="region of interest" description="Disordered" evidence="2">
    <location>
        <begin position="848"/>
        <end position="872"/>
    </location>
</feature>
<evidence type="ECO:0000259" key="4">
    <source>
        <dbReference type="PROSITE" id="PS50095"/>
    </source>
</evidence>
<feature type="domain" description="PLAT" evidence="4">
    <location>
        <begin position="728"/>
        <end position="858"/>
    </location>
</feature>
<dbReference type="Gene3D" id="2.40.180.10">
    <property type="entry name" value="Catalase core domain"/>
    <property type="match status" value="9"/>
</dbReference>
<evidence type="ECO:0008006" key="7">
    <source>
        <dbReference type="Google" id="ProtNLM"/>
    </source>
</evidence>
<evidence type="ECO:0000259" key="3">
    <source>
        <dbReference type="PROSITE" id="PS50003"/>
    </source>
</evidence>
<evidence type="ECO:0000313" key="5">
    <source>
        <dbReference type="EMBL" id="GLI66068.1"/>
    </source>
</evidence>
<dbReference type="PANTHER" id="PTHR45901:SF3">
    <property type="entry name" value="LIPOXYGENASE HOMOLOGY DOMAIN-CONTAINING PROTEIN 1"/>
    <property type="match status" value="1"/>
</dbReference>
<evidence type="ECO:0000313" key="6">
    <source>
        <dbReference type="Proteomes" id="UP001165090"/>
    </source>
</evidence>
<feature type="domain" description="PLAT" evidence="4">
    <location>
        <begin position="2126"/>
        <end position="2242"/>
    </location>
</feature>
<feature type="domain" description="PLAT" evidence="4">
    <location>
        <begin position="1250"/>
        <end position="1363"/>
    </location>
</feature>
<feature type="domain" description="PLAT" evidence="4">
    <location>
        <begin position="2582"/>
        <end position="2698"/>
    </location>
</feature>
<dbReference type="InterPro" id="IPR036392">
    <property type="entry name" value="PLAT/LH2_dom_sf"/>
</dbReference>
<feature type="domain" description="PLAT" evidence="4">
    <location>
        <begin position="1872"/>
        <end position="1987"/>
    </location>
</feature>
<feature type="domain" description="PLAT" evidence="4">
    <location>
        <begin position="2385"/>
        <end position="2519"/>
    </location>
</feature>
<dbReference type="SUPFAM" id="SSF50729">
    <property type="entry name" value="PH domain-like"/>
    <property type="match status" value="1"/>
</dbReference>
<sequence length="2714" mass="298934">MDFDDVDFDNRQPLGLGLGAEALEERAAVPLAPSQQPSLDGQQALVDPPSRVASTGSIGIHDGALHADPFESARLLPVAEPSGLLRQPSVIARSTLEPAEFGLLVDAAQVGSSPSRPTSASGRPPLPPGKPSPLGMQAYPSRSPSLRRQSSETGNRKMGRGELTFQMSPGQDNTRSYGEQAGTPKLSRRTAEETAKITGSPVPPGVTFSPDSTAFRRVTIREERHGPPVRVLATGDVYVQDTPMDGPLLSKDEEDNMAKSFRSGIVHAGYLHKLVGKTPLDVHWKKYWFYVSEDRLYYTGNEKNSTRVRYICLDRVPVRPLPHSRTPRKGWVGTVPDIGIALVDPVNLHQKPGFPTPIKSPRGNLALDKSSVIGLVSGSHTYFLAASSHEEAMIWLRVLRETWYHCFKHTLRASNLRSQQGLHLTSKVMAENIALRESVRELAAKAQGFDSEYWRQWLEEKARNRFLEQLNADMAIYELEVKTGKMKGASTDARVYMEMYAPHEEGVSTGEVRLLDKDTHTKPFGRGNLDLFLVPCRNVGLPNRIKIWHDNTGRRPDWFLEYIRIRKKGAINWTVFPCQRWFSTHLDDCRISRILFAGHATPYIQYKVVTYTSDIRGAGTDANVHFVMHGTLGDGARHILSSGTDDFERGMVNEFTIDDEDLGDLLEITIGHDNTGHGPSWHLDHVEVTNLKTNVTYLFPCRMWFDTRVGDGALERTLQAADSLMRMAGYVFYVYTSDIRGAGTDADVFIVLHGEHGDTPATVLPSQLEHFERGQTDTFRLELPYVGKLRALTIGHDNKGESPDWHLLMVEVAEEEEAGEDEDGRQGGRIRLGPIIRFVCNKWIGLGHPDPDSGSPEGVLQRTLRPGGEDPRLEMTDYRMEFHTGNVRGAGTDATVSFVLTGERGDSGPVKIDAPMEAFERGSIDAFTFRMRRLGRLRRLVLSHDNTGKNPAWFLLKVVVTSSHPEEPETTVFICNRWLQDASRAVHPSVELLPGGELPPVMHYKVAVTTSDIKGAGTESKVYLELIGAAGPLGPIHLDNPAAFERGATDTFILDGPDLGELLCLRVTCDGSGMRPLWHLDHIDVWRSPQMIEPELAVYFPCRAWFDKESGFVKELYPGRRTDDVVKIPYTIKVYTGDLKNAGTDANISINLQGERGESGYLPLVANYDTFERAQVDSFDLMLPDVGRPLFLLVKSDGSSRKPTWYMDFAELTSENIPLTYFIAGMWLGPETGLEIRIPAGLRDPRAGRVEYLVQVYTSDVKNAGTDAGVWIELIGEQLTSGRQALIDTSKDTFERGQVDDFKVISQTLGPLRSIRVWHDGKGKPWHLDMIVVTAPTGEKYYFQFANWLGPSNPMAEILAGLKDPRADVKSYKVVVRTSDLPGAGTDANVYCELRGTRGNSTRHPLNNRAINCFERGQADVFEVKAEDLGGLREMLIGHDNTGIGPGWHLEQVEVTDPATNQTWFFDCNQWLDTKEGDGRTERLLPASLQNPRNNRVTYKLRVKTSDRPGAGTDANVYIDLRGDLGSTGKTFLKNRNLNNFERNHVDDFQVTARNLGPLREMLVGHDDTGLGPSWHLEYIEAFDSATGVTWYFDCNAWLSSTEEDCRLERILPASLENPASKRTNYRVLVVTSDRAGAGTDANVFIDIFGLNGTNTGRVLLNKKGNNFERAQSDTFTIAGRDVGPMKKIRIGHDNSGIGAAWHLNRVEVTNLKTGEHRIFPANCWFSKKHDDFQIERDLYPGDVPDLNVDYVITVVTSDLPGAGTDANVYVQMYGTEGEAGPLRLDNPKNNFEAGDTDTFNIRAPDCGDLQKIRLYHDNKGLGAAWHCEIVIITNKARKRTWFFYCGQWLDATTGLERILTASDTDPRASLVKYTVTTHTSDIKGAGTDANVCMEMYGTKGRSGVRELTGKGNLFERGKSDTFVYKMPDLGDLTELEIWHDGTGFGAGWHLDYVEVHSSATGKVYYFPCGRWLDSKEDDGAIRRRLQVSYKDPRSFKARYRVSVTTSNIRGAGTDANVFIQLFGEEGETGRIKLDNPGKNDFERGNTDVFLFEDKNVGNLRKIRIGHDGAGLGAGWHLQRVVVENLTTGQVVVFDVNKWFDRSEDDGAIERDLYPTQGIAPGDNAVNWRLVVVTANVSGAGTDADVFVTLHGDKANFGPYTLPAPKEAFETGSTDTFSLTTPELGVIQALTIGHNNKGFGAAWCLSRVELENMNTGERYIFNFNNAWLDTKNGTSRTMAPSSYDKNMGGSSGRDTKDVPTMAKAGEGKANYRLELATSLGPTGAMMDGEVMVDIIGSDDHTGRQLLEMPAEGFQPARVEEFGLAGLPMVGSMRQLELVHAGSRPWEVRYVKVHNETTGEKAVFVPDGPLYPGVPSLLTLWTPLPCDYRVEVQTGDTFGAGTNARISINIFGEMGSTGRVELKYDGTEPGGVGVGGACGDVCATKPFRRSALDVFTLRGLQDTGDIRQVEIGHDDTGAGSAWFLSWVRVTNLTTGASAYFLCDSWLARNKGDGFTRRLLTAMSSVDPTQPNAGTLADGTATAHVTVSPREGPPLGLMPLHDPLDPAAAAGLARKLGGGGVGGSGYKITLHTSNTCMAGTGAGVFFELIGDYGSSGTVMVQATPQQFSRGASDSFIYPRLPFLGELLQLRVGTTGAGCFATWHLRQAEVVHLATGARYVFNCHNWIDKKVNWQRVLVATAAPPVAVTVGTSIGGRY</sequence>
<evidence type="ECO:0000256" key="2">
    <source>
        <dbReference type="SAM" id="MobiDB-lite"/>
    </source>
</evidence>
<dbReference type="SMART" id="SM00308">
    <property type="entry name" value="LH2"/>
    <property type="match status" value="15"/>
</dbReference>
<accession>A0ABQ5S9A0</accession>
<proteinExistence type="predicted"/>
<dbReference type="Pfam" id="PF00169">
    <property type="entry name" value="PH"/>
    <property type="match status" value="1"/>
</dbReference>
<dbReference type="SUPFAM" id="SSF49723">
    <property type="entry name" value="Lipase/lipooxygenase domain (PLAT/LH2 domain)"/>
    <property type="match status" value="17"/>
</dbReference>
<dbReference type="Gene3D" id="2.30.29.30">
    <property type="entry name" value="Pleckstrin-homology domain (PH domain)/Phosphotyrosine-binding domain (PTB)"/>
    <property type="match status" value="1"/>
</dbReference>
<protein>
    <recommendedName>
        <fullName evidence="7">Lipoxygenase</fullName>
    </recommendedName>
</protein>
<dbReference type="PROSITE" id="PS50003">
    <property type="entry name" value="PH_DOMAIN"/>
    <property type="match status" value="1"/>
</dbReference>
<feature type="region of interest" description="Disordered" evidence="2">
    <location>
        <begin position="2238"/>
        <end position="2258"/>
    </location>
</feature>
<dbReference type="PANTHER" id="PTHR45901">
    <property type="entry name" value="PROTEIN CBG12474"/>
    <property type="match status" value="1"/>
</dbReference>
<organism evidence="5 6">
    <name type="scientific">Volvox africanus</name>
    <dbReference type="NCBI Taxonomy" id="51714"/>
    <lineage>
        <taxon>Eukaryota</taxon>
        <taxon>Viridiplantae</taxon>
        <taxon>Chlorophyta</taxon>
        <taxon>core chlorophytes</taxon>
        <taxon>Chlorophyceae</taxon>
        <taxon>CS clade</taxon>
        <taxon>Chlamydomonadales</taxon>
        <taxon>Volvocaceae</taxon>
        <taxon>Volvox</taxon>
    </lineage>
</organism>
<feature type="domain" description="PLAT" evidence="4">
    <location>
        <begin position="1002"/>
        <end position="1120"/>
    </location>
</feature>
<feature type="compositionally biased region" description="Polar residues" evidence="2">
    <location>
        <begin position="110"/>
        <end position="120"/>
    </location>
</feature>
<feature type="domain" description="PLAT" evidence="4">
    <location>
        <begin position="1749"/>
        <end position="1864"/>
    </location>
</feature>
<feature type="compositionally biased region" description="Low complexity" evidence="2">
    <location>
        <begin position="132"/>
        <end position="148"/>
    </location>
</feature>
<feature type="region of interest" description="Disordered" evidence="2">
    <location>
        <begin position="110"/>
        <end position="210"/>
    </location>
</feature>
<dbReference type="InterPro" id="IPR001849">
    <property type="entry name" value="PH_domain"/>
</dbReference>
<feature type="domain" description="PLAT" evidence="4">
    <location>
        <begin position="1998"/>
        <end position="2114"/>
    </location>
</feature>
<feature type="domain" description="PLAT" evidence="4">
    <location>
        <begin position="604"/>
        <end position="719"/>
    </location>
</feature>
<dbReference type="Pfam" id="PF01477">
    <property type="entry name" value="PLAT"/>
    <property type="match status" value="16"/>
</dbReference>
<feature type="domain" description="PLAT" evidence="4">
    <location>
        <begin position="1128"/>
        <end position="1242"/>
    </location>
</feature>
<feature type="compositionally biased region" description="Polar residues" evidence="2">
    <location>
        <begin position="165"/>
        <end position="177"/>
    </location>
</feature>
<feature type="domain" description="PH" evidence="3">
    <location>
        <begin position="264"/>
        <end position="404"/>
    </location>
</feature>
<feature type="domain" description="PLAT" evidence="4">
    <location>
        <begin position="876"/>
        <end position="993"/>
    </location>
</feature>
<dbReference type="CDD" id="cd01756">
    <property type="entry name" value="PLAT_repeat"/>
    <property type="match status" value="7"/>
</dbReference>
<comment type="caution">
    <text evidence="1">Lacks conserved residue(s) required for the propagation of feature annotation.</text>
</comment>
<feature type="domain" description="PLAT" evidence="4">
    <location>
        <begin position="1624"/>
        <end position="1740"/>
    </location>
</feature>
<dbReference type="Proteomes" id="UP001165090">
    <property type="component" value="Unassembled WGS sequence"/>
</dbReference>
<gene>
    <name evidence="5" type="ORF">VaNZ11_009787</name>
</gene>
<dbReference type="CDD" id="cd00821">
    <property type="entry name" value="PH"/>
    <property type="match status" value="1"/>
</dbReference>
<dbReference type="InterPro" id="IPR001024">
    <property type="entry name" value="PLAT/LH2_dom"/>
</dbReference>
<feature type="domain" description="PLAT" evidence="4">
    <location>
        <begin position="475"/>
        <end position="596"/>
    </location>
</feature>
<feature type="domain" description="PLAT" evidence="4">
    <location>
        <begin position="2269"/>
        <end position="2383"/>
    </location>
</feature>
<feature type="region of interest" description="Disordered" evidence="2">
    <location>
        <begin position="30"/>
        <end position="59"/>
    </location>
</feature>
<dbReference type="PROSITE" id="PS50095">
    <property type="entry name" value="PLAT"/>
    <property type="match status" value="17"/>
</dbReference>
<feature type="domain" description="PLAT" evidence="4">
    <location>
        <begin position="1370"/>
        <end position="1486"/>
    </location>
</feature>
<dbReference type="Gene3D" id="2.60.60.20">
    <property type="entry name" value="PLAT/LH2 domain"/>
    <property type="match status" value="8"/>
</dbReference>
<dbReference type="InterPro" id="IPR052970">
    <property type="entry name" value="Inner_ear_hair_cell_LOXHD"/>
</dbReference>
<name>A0ABQ5S9A0_9CHLO</name>